<dbReference type="InterPro" id="IPR023213">
    <property type="entry name" value="CAT-like_dom_sf"/>
</dbReference>
<feature type="coiled-coil region" evidence="11">
    <location>
        <begin position="126"/>
        <end position="153"/>
    </location>
</feature>
<organism evidence="14 15">
    <name type="scientific">Meloidogyne graminicola</name>
    <dbReference type="NCBI Taxonomy" id="189291"/>
    <lineage>
        <taxon>Eukaryota</taxon>
        <taxon>Metazoa</taxon>
        <taxon>Ecdysozoa</taxon>
        <taxon>Nematoda</taxon>
        <taxon>Chromadorea</taxon>
        <taxon>Rhabditida</taxon>
        <taxon>Tylenchina</taxon>
        <taxon>Tylenchomorpha</taxon>
        <taxon>Tylenchoidea</taxon>
        <taxon>Meloidogynidae</taxon>
        <taxon>Meloidogyninae</taxon>
        <taxon>Meloidogyne</taxon>
    </lineage>
</organism>
<evidence type="ECO:0000256" key="9">
    <source>
        <dbReference type="PIRSR" id="PIRSR600542-1"/>
    </source>
</evidence>
<evidence type="ECO:0000256" key="11">
    <source>
        <dbReference type="SAM" id="Coils"/>
    </source>
</evidence>
<proteinExistence type="inferred from homology"/>
<dbReference type="OrthoDB" id="240216at2759"/>
<evidence type="ECO:0000313" key="14">
    <source>
        <dbReference type="EMBL" id="KAF7639873.1"/>
    </source>
</evidence>
<dbReference type="GO" id="GO:0006635">
    <property type="term" value="P:fatty acid beta-oxidation"/>
    <property type="evidence" value="ECO:0007669"/>
    <property type="project" value="TreeGrafter"/>
</dbReference>
<comment type="caution">
    <text evidence="14">The sequence shown here is derived from an EMBL/GenBank/DDBJ whole genome shotgun (WGS) entry which is preliminary data.</text>
</comment>
<keyword evidence="11" id="KW-0175">Coiled coil</keyword>
<dbReference type="PANTHER" id="PTHR22589:SF16">
    <property type="entry name" value="CARNITINE O-PALMITOYLTRANSFERASE 2, MITOCHONDRIAL"/>
    <property type="match status" value="1"/>
</dbReference>
<dbReference type="PANTHER" id="PTHR22589">
    <property type="entry name" value="CARNITINE O-ACYLTRANSFERASE"/>
    <property type="match status" value="1"/>
</dbReference>
<evidence type="ECO:0000259" key="13">
    <source>
        <dbReference type="Pfam" id="PF00755"/>
    </source>
</evidence>
<feature type="domain" description="Choline/carnitine acyltransferase" evidence="13">
    <location>
        <begin position="336"/>
        <end position="788"/>
    </location>
</feature>
<comment type="similarity">
    <text evidence="2 10">Belongs to the carnitine/choline acetyltransferase family.</text>
</comment>
<evidence type="ECO:0000256" key="4">
    <source>
        <dbReference type="ARBA" id="ARBA00022679"/>
    </source>
</evidence>
<evidence type="ECO:0000313" key="15">
    <source>
        <dbReference type="Proteomes" id="UP000605970"/>
    </source>
</evidence>
<keyword evidence="15" id="KW-1185">Reference proteome</keyword>
<evidence type="ECO:0000256" key="8">
    <source>
        <dbReference type="ARBA" id="ARBA00048999"/>
    </source>
</evidence>
<dbReference type="InterPro" id="IPR039551">
    <property type="entry name" value="Cho/carn_acyl_trans"/>
</dbReference>
<dbReference type="InterPro" id="IPR042231">
    <property type="entry name" value="Cho/carn_acyl_trans_2"/>
</dbReference>
<dbReference type="InterPro" id="IPR000542">
    <property type="entry name" value="Carn_acyl_trans"/>
</dbReference>
<comment type="catalytic activity">
    <reaction evidence="8">
        <text>4,8-dimethylnonanoyl-CoA + (R)-carnitine = O-4,8-dimethylnonanoyl-(R)-carnitine + CoA</text>
        <dbReference type="Rhea" id="RHEA:44860"/>
        <dbReference type="ChEBI" id="CHEBI:16347"/>
        <dbReference type="ChEBI" id="CHEBI:57287"/>
        <dbReference type="ChEBI" id="CHEBI:77061"/>
        <dbReference type="ChEBI" id="CHEBI:84654"/>
    </reaction>
</comment>
<dbReference type="FunFam" id="1.10.275.20:FF:000001">
    <property type="entry name" value="carnitine O-palmitoyltransferase 2, mitochondrial"/>
    <property type="match status" value="1"/>
</dbReference>
<dbReference type="Pfam" id="PF00755">
    <property type="entry name" value="Carn_acyltransf"/>
    <property type="match status" value="1"/>
</dbReference>
<feature type="region of interest" description="Disordered" evidence="12">
    <location>
        <begin position="14"/>
        <end position="43"/>
    </location>
</feature>
<evidence type="ECO:0000256" key="5">
    <source>
        <dbReference type="ARBA" id="ARBA00022832"/>
    </source>
</evidence>
<keyword evidence="5" id="KW-0276">Fatty acid metabolism</keyword>
<sequence>MFKNFKVLTNNALSASTPASEEDKEKEEDIVHLDSSSEDEHNKQDKFVNSINKTKNKLSQAKLQILMDKNRSNYLRGKVQQQQNGSRQLYRINTSSFNNQLTKKPYAPAPTTSTRYVSKTVSEMLNDMINMSVDKTKENNEKLKEQLISNNNNFEIYTSNNNNFSNTNDPPHLEPEEDVVIDNFVNEINNKNGEELILNEPIREESTTFVCQLSSQKSIFSSYDDDDVQIIRDNKNNEENQMEESDNVLKEEEPFCKNCAKEVPLIIKRLDRLDAMVDKMIDFYINHFLFVFFFVKYLSIRNSSTKHFSDVYSDDFQFLEKSIIPTYHFQKSLRRLPIPKLENSCKRYLAAVKAIFSNEETKEMELLVNQFLKDEGPELHKALIEYDRQHLDTSYISEPWFDMYLSARVPCPVNYNPFMMFAPDPDILYNNQTQNLLPQNISWFGAVAFKAFPLDMSQYKSLFGGCRIPKHGKDELSLKTDSKHFVVARKGNFYSVDLFNEKGELHSPDYIYSTLHKILTNKSTKNDESSLVGSLTTLDRNTWADVRKELISFNQNNLQTLNVIEDALFLLCFDDSTSTDPNRLVNSLLCGDDGRNRWFDKCFQLIVDGNGQSTINFEHSWGDGVAVLRLMEEILKDTVENRFVSVGEKVDSSKAGQTKKLEWKLNDSLRSRIRSASEQHIDRCNGLGFDFLEHKNLSKEEIKCAKLSPDAIMQLGIQLAFHSIYGEFVPTYESMRSATTATREAVLAFEKGDKSAIEMFGLIKKCSEMHSQLIKEASMGQGFDRHFLV</sequence>
<gene>
    <name evidence="14" type="ORF">Mgra_00000793</name>
</gene>
<keyword evidence="7 10" id="KW-0012">Acyltransferase</keyword>
<keyword evidence="3" id="KW-0813">Transport</keyword>
<dbReference type="EMBL" id="JABEBT010000003">
    <property type="protein sequence ID" value="KAF7639873.1"/>
    <property type="molecule type" value="Genomic_DNA"/>
</dbReference>
<accession>A0A8T0A4M2</accession>
<dbReference type="Proteomes" id="UP000605970">
    <property type="component" value="Unassembled WGS sequence"/>
</dbReference>
<feature type="active site" description="Proton acceptor" evidence="9">
    <location>
        <position position="619"/>
    </location>
</feature>
<dbReference type="Gene3D" id="3.30.559.70">
    <property type="entry name" value="Choline/Carnitine o-acyltransferase, domain 2"/>
    <property type="match status" value="1"/>
</dbReference>
<evidence type="ECO:0000256" key="7">
    <source>
        <dbReference type="ARBA" id="ARBA00023315"/>
    </source>
</evidence>
<dbReference type="InterPro" id="IPR042572">
    <property type="entry name" value="Carn_acyl_trans_N"/>
</dbReference>
<name>A0A8T0A4M2_9BILA</name>
<evidence type="ECO:0000256" key="12">
    <source>
        <dbReference type="SAM" id="MobiDB-lite"/>
    </source>
</evidence>
<evidence type="ECO:0000256" key="1">
    <source>
        <dbReference type="ARBA" id="ARBA00005005"/>
    </source>
</evidence>
<evidence type="ECO:0000256" key="2">
    <source>
        <dbReference type="ARBA" id="ARBA00005232"/>
    </source>
</evidence>
<reference evidence="14" key="1">
    <citation type="journal article" date="2020" name="Ecol. Evol.">
        <title>Genome structure and content of the rice root-knot nematode (Meloidogyne graminicola).</title>
        <authorList>
            <person name="Phan N.T."/>
            <person name="Danchin E.G.J."/>
            <person name="Klopp C."/>
            <person name="Perfus-Barbeoch L."/>
            <person name="Kozlowski D.K."/>
            <person name="Koutsovoulos G.D."/>
            <person name="Lopez-Roques C."/>
            <person name="Bouchez O."/>
            <person name="Zahm M."/>
            <person name="Besnard G."/>
            <person name="Bellafiore S."/>
        </authorList>
    </citation>
    <scope>NUCLEOTIDE SEQUENCE</scope>
    <source>
        <strain evidence="14">VN-18</strain>
    </source>
</reference>
<dbReference type="GO" id="GO:0004095">
    <property type="term" value="F:carnitine O-palmitoyltransferase activity"/>
    <property type="evidence" value="ECO:0007669"/>
    <property type="project" value="TreeGrafter"/>
</dbReference>
<dbReference type="AlphaFoldDB" id="A0A8T0A4M2"/>
<protein>
    <submittedName>
        <fullName evidence="14">Carn_acyltransf domain-containing protein</fullName>
    </submittedName>
</protein>
<dbReference type="GO" id="GO:0005739">
    <property type="term" value="C:mitochondrion"/>
    <property type="evidence" value="ECO:0007669"/>
    <property type="project" value="TreeGrafter"/>
</dbReference>
<evidence type="ECO:0000256" key="3">
    <source>
        <dbReference type="ARBA" id="ARBA00022448"/>
    </source>
</evidence>
<feature type="compositionally biased region" description="Basic and acidic residues" evidence="12">
    <location>
        <begin position="21"/>
        <end position="32"/>
    </location>
</feature>
<dbReference type="Gene3D" id="3.30.559.10">
    <property type="entry name" value="Chloramphenicol acetyltransferase-like domain"/>
    <property type="match status" value="1"/>
</dbReference>
<evidence type="ECO:0000256" key="6">
    <source>
        <dbReference type="ARBA" id="ARBA00023098"/>
    </source>
</evidence>
<keyword evidence="6" id="KW-0443">Lipid metabolism</keyword>
<dbReference type="SUPFAM" id="SSF52777">
    <property type="entry name" value="CoA-dependent acyltransferases"/>
    <property type="match status" value="2"/>
</dbReference>
<keyword evidence="4 10" id="KW-0808">Transferase</keyword>
<dbReference type="Gene3D" id="1.10.275.20">
    <property type="entry name" value="Choline/Carnitine o-acyltransferase"/>
    <property type="match status" value="1"/>
</dbReference>
<dbReference type="PROSITE" id="PS00440">
    <property type="entry name" value="ACYLTRANSF_C_2"/>
    <property type="match status" value="1"/>
</dbReference>
<comment type="pathway">
    <text evidence="1">Lipid metabolism; fatty acid beta-oxidation.</text>
</comment>
<evidence type="ECO:0000256" key="10">
    <source>
        <dbReference type="RuleBase" id="RU003801"/>
    </source>
</evidence>